<protein>
    <submittedName>
        <fullName evidence="2">Uncharacterized protein</fullName>
    </submittedName>
</protein>
<keyword evidence="3" id="KW-1185">Reference proteome</keyword>
<organism evidence="2 3">
    <name type="scientific">Cryoendolithus antarcticus</name>
    <dbReference type="NCBI Taxonomy" id="1507870"/>
    <lineage>
        <taxon>Eukaryota</taxon>
        <taxon>Fungi</taxon>
        <taxon>Dikarya</taxon>
        <taxon>Ascomycota</taxon>
        <taxon>Pezizomycotina</taxon>
        <taxon>Dothideomycetes</taxon>
        <taxon>Dothideomycetidae</taxon>
        <taxon>Cladosporiales</taxon>
        <taxon>Cladosporiaceae</taxon>
        <taxon>Cryoendolithus</taxon>
    </lineage>
</organism>
<comment type="caution">
    <text evidence="2">The sequence shown here is derived from an EMBL/GenBank/DDBJ whole genome shotgun (WGS) entry which is preliminary data.</text>
</comment>
<feature type="compositionally biased region" description="Basic and acidic residues" evidence="1">
    <location>
        <begin position="200"/>
        <end position="215"/>
    </location>
</feature>
<gene>
    <name evidence="2" type="ORF">B0A48_09684</name>
</gene>
<reference evidence="3" key="1">
    <citation type="submission" date="2017-03" db="EMBL/GenBank/DDBJ databases">
        <title>Genomes of endolithic fungi from Antarctica.</title>
        <authorList>
            <person name="Coleine C."/>
            <person name="Masonjones S."/>
            <person name="Stajich J.E."/>
        </authorList>
    </citation>
    <scope>NUCLEOTIDE SEQUENCE [LARGE SCALE GENOMIC DNA]</scope>
    <source>
        <strain evidence="3">CCFEE 5527</strain>
    </source>
</reference>
<dbReference type="AlphaFoldDB" id="A0A1V8T0A4"/>
<dbReference type="InParanoid" id="A0A1V8T0A4"/>
<sequence>MTFATDTKSADWYVATAIYETWQDPLRESLHLNWVQSNEADFYCKGDALGHLVRVGQDVPGNVSLTAEYLFQSYTKRPHDLELLNRRTSWQVVVHTIVVHSKIRPAAATGLFGLLGDARVQIIDVGDLSRVQQILNLAESCQHGHDITVSQDSTLETIWSAAERLREHVVSVYKQDLTARIRPAVMFRLCTQMCNDRAVTEARGRARRAPPDRGRGRGKGRGNGRGSHGDRVA</sequence>
<dbReference type="Proteomes" id="UP000192596">
    <property type="component" value="Unassembled WGS sequence"/>
</dbReference>
<proteinExistence type="predicted"/>
<dbReference type="OrthoDB" id="3912335at2759"/>
<evidence type="ECO:0000256" key="1">
    <source>
        <dbReference type="SAM" id="MobiDB-lite"/>
    </source>
</evidence>
<feature type="region of interest" description="Disordered" evidence="1">
    <location>
        <begin position="200"/>
        <end position="233"/>
    </location>
</feature>
<evidence type="ECO:0000313" key="3">
    <source>
        <dbReference type="Proteomes" id="UP000192596"/>
    </source>
</evidence>
<accession>A0A1V8T0A4</accession>
<name>A0A1V8T0A4_9PEZI</name>
<dbReference type="EMBL" id="NAJO01000021">
    <property type="protein sequence ID" value="OQO04760.1"/>
    <property type="molecule type" value="Genomic_DNA"/>
</dbReference>
<evidence type="ECO:0000313" key="2">
    <source>
        <dbReference type="EMBL" id="OQO04760.1"/>
    </source>
</evidence>
<dbReference type="STRING" id="1507870.A0A1V8T0A4"/>